<reference evidence="2" key="1">
    <citation type="journal article" date="2020" name="bioRxiv">
        <title>Chromosome-level reference genome of the European wasp spider Argiope bruennichi: a resource for studies on range expansion and evolutionary adaptation.</title>
        <authorList>
            <person name="Sheffer M.M."/>
            <person name="Hoppe A."/>
            <person name="Krehenwinkel H."/>
            <person name="Uhl G."/>
            <person name="Kuss A.W."/>
            <person name="Jensen L."/>
            <person name="Jensen C."/>
            <person name="Gillespie R.G."/>
            <person name="Hoff K.J."/>
            <person name="Prost S."/>
        </authorList>
    </citation>
    <scope>NUCLEOTIDE SEQUENCE</scope>
</reference>
<comment type="caution">
    <text evidence="2">The sequence shown here is derived from an EMBL/GenBank/DDBJ whole genome shotgun (WGS) entry which is preliminary data.</text>
</comment>
<reference evidence="2" key="2">
    <citation type="submission" date="2020-06" db="EMBL/GenBank/DDBJ databases">
        <authorList>
            <person name="Sheffer M."/>
        </authorList>
    </citation>
    <scope>NUCLEOTIDE SEQUENCE</scope>
</reference>
<evidence type="ECO:0000313" key="2">
    <source>
        <dbReference type="EMBL" id="KAF8770042.1"/>
    </source>
</evidence>
<sequence length="190" mass="21654">MRQRVEESSSVRHESRSSQCAKSREIPVFFSAPKSRESIHCAKSRESKFPAPAKGRDPVSVRQESENPVHAQRQRRSQCQCAQSRIQFSAPRSRIQFSAPIGRESSSTVRQSREASSVRQEASPVPCAKVENPVQWRKSRESSFMRQSRESISAPRVISQFQVRPTPKKSRIPFIVAQSRESSFLRQSPE</sequence>
<feature type="compositionally biased region" description="Polar residues" evidence="1">
    <location>
        <begin position="104"/>
        <end position="120"/>
    </location>
</feature>
<name>A0A8T0EAA2_ARGBR</name>
<feature type="region of interest" description="Disordered" evidence="1">
    <location>
        <begin position="1"/>
        <end position="155"/>
    </location>
</feature>
<feature type="compositionally biased region" description="Basic and acidic residues" evidence="1">
    <location>
        <begin position="1"/>
        <end position="16"/>
    </location>
</feature>
<accession>A0A8T0EAA2</accession>
<feature type="compositionally biased region" description="Basic and acidic residues" evidence="1">
    <location>
        <begin position="138"/>
        <end position="149"/>
    </location>
</feature>
<protein>
    <submittedName>
        <fullName evidence="2">Uncharacterized protein</fullName>
    </submittedName>
</protein>
<dbReference type="AlphaFoldDB" id="A0A8T0EAA2"/>
<dbReference type="EMBL" id="JABXBU010002228">
    <property type="protein sequence ID" value="KAF8770042.1"/>
    <property type="molecule type" value="Genomic_DNA"/>
</dbReference>
<evidence type="ECO:0000256" key="1">
    <source>
        <dbReference type="SAM" id="MobiDB-lite"/>
    </source>
</evidence>
<feature type="compositionally biased region" description="Basic and acidic residues" evidence="1">
    <location>
        <begin position="34"/>
        <end position="67"/>
    </location>
</feature>
<keyword evidence="3" id="KW-1185">Reference proteome</keyword>
<evidence type="ECO:0000313" key="3">
    <source>
        <dbReference type="Proteomes" id="UP000807504"/>
    </source>
</evidence>
<dbReference type="Proteomes" id="UP000807504">
    <property type="component" value="Unassembled WGS sequence"/>
</dbReference>
<organism evidence="2 3">
    <name type="scientific">Argiope bruennichi</name>
    <name type="common">Wasp spider</name>
    <name type="synonym">Aranea bruennichi</name>
    <dbReference type="NCBI Taxonomy" id="94029"/>
    <lineage>
        <taxon>Eukaryota</taxon>
        <taxon>Metazoa</taxon>
        <taxon>Ecdysozoa</taxon>
        <taxon>Arthropoda</taxon>
        <taxon>Chelicerata</taxon>
        <taxon>Arachnida</taxon>
        <taxon>Araneae</taxon>
        <taxon>Araneomorphae</taxon>
        <taxon>Entelegynae</taxon>
        <taxon>Araneoidea</taxon>
        <taxon>Araneidae</taxon>
        <taxon>Argiope</taxon>
    </lineage>
</organism>
<gene>
    <name evidence="2" type="ORF">HNY73_017616</name>
</gene>
<proteinExistence type="predicted"/>